<dbReference type="GO" id="GO:0005886">
    <property type="term" value="C:plasma membrane"/>
    <property type="evidence" value="ECO:0007669"/>
    <property type="project" value="TreeGrafter"/>
</dbReference>
<gene>
    <name evidence="5" type="ORF">PVAND_005419</name>
</gene>
<dbReference type="Gene3D" id="1.20.870.10">
    <property type="entry name" value="Son of sevenless (SoS) protein Chain: S domain 1"/>
    <property type="match status" value="1"/>
</dbReference>
<dbReference type="EMBL" id="JADBJN010000002">
    <property type="protein sequence ID" value="KAG5675523.1"/>
    <property type="molecule type" value="Genomic_DNA"/>
</dbReference>
<evidence type="ECO:0000259" key="4">
    <source>
        <dbReference type="PROSITE" id="PS50212"/>
    </source>
</evidence>
<dbReference type="InterPro" id="IPR036964">
    <property type="entry name" value="RASGEF_cat_dom_sf"/>
</dbReference>
<dbReference type="InterPro" id="IPR001895">
    <property type="entry name" value="RASGEF_cat_dom"/>
</dbReference>
<dbReference type="GO" id="GO:0007265">
    <property type="term" value="P:Ras protein signal transduction"/>
    <property type="evidence" value="ECO:0007669"/>
    <property type="project" value="TreeGrafter"/>
</dbReference>
<feature type="domain" description="N-terminal Ras-GEF" evidence="4">
    <location>
        <begin position="116"/>
        <end position="232"/>
    </location>
</feature>
<reference evidence="5" key="1">
    <citation type="submission" date="2021-03" db="EMBL/GenBank/DDBJ databases">
        <title>Chromosome level genome of the anhydrobiotic midge Polypedilum vanderplanki.</title>
        <authorList>
            <person name="Yoshida Y."/>
            <person name="Kikawada T."/>
            <person name="Gusev O."/>
        </authorList>
    </citation>
    <scope>NUCLEOTIDE SEQUENCE</scope>
    <source>
        <strain evidence="5">NIAS01</strain>
        <tissue evidence="5">Whole body or cell culture</tissue>
    </source>
</reference>
<dbReference type="InterPro" id="IPR023578">
    <property type="entry name" value="Ras_GEF_dom_sf"/>
</dbReference>
<name>A0A9J6C127_POLVA</name>
<dbReference type="Gene3D" id="1.10.840.10">
    <property type="entry name" value="Ras guanine-nucleotide exchange factors catalytic domain"/>
    <property type="match status" value="1"/>
</dbReference>
<dbReference type="OrthoDB" id="20825at2759"/>
<dbReference type="CDD" id="cd06224">
    <property type="entry name" value="REM"/>
    <property type="match status" value="1"/>
</dbReference>
<dbReference type="Pfam" id="PF00617">
    <property type="entry name" value="RasGEF"/>
    <property type="match status" value="1"/>
</dbReference>
<evidence type="ECO:0000313" key="5">
    <source>
        <dbReference type="EMBL" id="KAG5675523.1"/>
    </source>
</evidence>
<dbReference type="GO" id="GO:0005085">
    <property type="term" value="F:guanyl-nucleotide exchange factor activity"/>
    <property type="evidence" value="ECO:0007669"/>
    <property type="project" value="UniProtKB-KW"/>
</dbReference>
<dbReference type="Pfam" id="PF00618">
    <property type="entry name" value="RasGEF_N"/>
    <property type="match status" value="1"/>
</dbReference>
<evidence type="ECO:0000256" key="2">
    <source>
        <dbReference type="PROSITE-ProRule" id="PRU00135"/>
    </source>
</evidence>
<feature type="compositionally biased region" description="Basic and acidic residues" evidence="3">
    <location>
        <begin position="30"/>
        <end position="42"/>
    </location>
</feature>
<proteinExistence type="predicted"/>
<dbReference type="PANTHER" id="PTHR23113:SF349">
    <property type="match status" value="1"/>
</dbReference>
<dbReference type="InterPro" id="IPR000651">
    <property type="entry name" value="Ras-like_Gua-exchang_fac_N"/>
</dbReference>
<dbReference type="PROSITE" id="PS50212">
    <property type="entry name" value="RASGEF_NTER"/>
    <property type="match status" value="1"/>
</dbReference>
<evidence type="ECO:0000256" key="1">
    <source>
        <dbReference type="ARBA" id="ARBA00022658"/>
    </source>
</evidence>
<comment type="caution">
    <text evidence="5">The sequence shown here is derived from an EMBL/GenBank/DDBJ whole genome shotgun (WGS) entry which is preliminary data.</text>
</comment>
<evidence type="ECO:0000313" key="6">
    <source>
        <dbReference type="Proteomes" id="UP001107558"/>
    </source>
</evidence>
<keyword evidence="6" id="KW-1185">Reference proteome</keyword>
<keyword evidence="1 2" id="KW-0344">Guanine-nucleotide releasing factor</keyword>
<evidence type="ECO:0000256" key="3">
    <source>
        <dbReference type="SAM" id="MobiDB-lite"/>
    </source>
</evidence>
<dbReference type="AlphaFoldDB" id="A0A9J6C127"/>
<dbReference type="Proteomes" id="UP001107558">
    <property type="component" value="Chromosome 2"/>
</dbReference>
<sequence>MAVYYVASKLSIVACSTHCISRRRQRNKCQSERDKSKVKSDENNIGDDANADDDWKRKELINMGFSSSVDTIVGTSRQFPELLCQAGSEIEKDCDKRADEAGGVVTVRCDGIVLDANGAIINGPLDAFVNLLIPANVTEVDNNFIFTFLLSSRTFIQPHELLEKLIESVPENDESLERLVVLMKEWTRWFPYDFRGEEIMSLIKHIVARCSGNKQLSDTMSDLLSALLIKLTDLSAHEDEMKSYKRPLAEPIIVWPNSSKLAQLLCHVEKKFAKHIGPEEFMQCSPNLIKEEQHQPSISNYDVPQSLFTTFNNNNDLNTATTSLASSFIVNTTTTVQQQQQDVQSKKKTCNLENYIEWSNRLRLLVANEIMQCTNEYERSNKIELWSSVAQHCLLVGNYNSATSILEPICRLQAMLHSKNHLTKTIIAEIFECLKEDLLDKLFHIFNLNINLKESFDKSYENLNSQYKFEKKVEINGFLSKGINEVVCFSSGNVLKKGISTISEIKEKITIMPIEKMFEKIFSLNNVLNDTLENIKKLESQNLICNFVNGAKWKEIRNNYSTDAILIPYDIYQDDFETGNALGSNSGVHKISAYYISFPTFPQHLVSSPNYVFEALLYPAHLNNNNMDNCLEKFVIILKKLEEDGIQLEINGELKTVHFILARIIGDNLALNQILGFNKSFNAQKFCRICKFSKHESQQSCKSMDSNLRTIDDYERDIIKSDPKLTGIRSECVFNKLKNFHCVNNLVCDLMHDFLEGIVKYDLAIYLKHLIDDKSIPQLTIENFNILKQNFPYGTHEIGNLSKPIELCTFEKMSPNER</sequence>
<dbReference type="PANTHER" id="PTHR23113">
    <property type="entry name" value="GUANINE NUCLEOTIDE EXCHANGE FACTOR"/>
    <property type="match status" value="1"/>
</dbReference>
<feature type="region of interest" description="Disordered" evidence="3">
    <location>
        <begin position="30"/>
        <end position="50"/>
    </location>
</feature>
<protein>
    <recommendedName>
        <fullName evidence="4">N-terminal Ras-GEF domain-containing protein</fullName>
    </recommendedName>
</protein>
<organism evidence="5 6">
    <name type="scientific">Polypedilum vanderplanki</name>
    <name type="common">Sleeping chironomid midge</name>
    <dbReference type="NCBI Taxonomy" id="319348"/>
    <lineage>
        <taxon>Eukaryota</taxon>
        <taxon>Metazoa</taxon>
        <taxon>Ecdysozoa</taxon>
        <taxon>Arthropoda</taxon>
        <taxon>Hexapoda</taxon>
        <taxon>Insecta</taxon>
        <taxon>Pterygota</taxon>
        <taxon>Neoptera</taxon>
        <taxon>Endopterygota</taxon>
        <taxon>Diptera</taxon>
        <taxon>Nematocera</taxon>
        <taxon>Chironomoidea</taxon>
        <taxon>Chironomidae</taxon>
        <taxon>Chironominae</taxon>
        <taxon>Polypedilum</taxon>
        <taxon>Polypedilum</taxon>
    </lineage>
</organism>
<accession>A0A9J6C127</accession>
<dbReference type="InterPro" id="IPR008937">
    <property type="entry name" value="Ras-like_GEF"/>
</dbReference>
<dbReference type="SUPFAM" id="SSF48366">
    <property type="entry name" value="Ras GEF"/>
    <property type="match status" value="1"/>
</dbReference>